<sequence length="261" mass="27369">MTETAGGRRCAPANAVTSALCVCAGSAAVATSPGATPPPLPPFSYAHGGAGAGGGPHSPSHSRSYQELRPAGGAGAVASQARDMAAPHYAHLDEPLFKHETRVYSPSGPPLPAHHTTDGAYLARGRSSGSPSPTPEDGAGADAYRQLQYLEGSEGAYLEHAYLDHQHALDTDEDGWAMVLDAMGIMAPSLKELWSYIIESGTTCNVADERATTRYRGAIIARTTDEELAIVVRGGTSIETSLRPRKRTADVDECTRNDLTN</sequence>
<organism evidence="2 3">
    <name type="scientific">Eumeta variegata</name>
    <name type="common">Bagworm moth</name>
    <name type="synonym">Eumeta japonica</name>
    <dbReference type="NCBI Taxonomy" id="151549"/>
    <lineage>
        <taxon>Eukaryota</taxon>
        <taxon>Metazoa</taxon>
        <taxon>Ecdysozoa</taxon>
        <taxon>Arthropoda</taxon>
        <taxon>Hexapoda</taxon>
        <taxon>Insecta</taxon>
        <taxon>Pterygota</taxon>
        <taxon>Neoptera</taxon>
        <taxon>Endopterygota</taxon>
        <taxon>Lepidoptera</taxon>
        <taxon>Glossata</taxon>
        <taxon>Ditrysia</taxon>
        <taxon>Tineoidea</taxon>
        <taxon>Psychidae</taxon>
        <taxon>Oiketicinae</taxon>
        <taxon>Eumeta</taxon>
    </lineage>
</organism>
<reference evidence="2 3" key="1">
    <citation type="journal article" date="2019" name="Commun. Biol.">
        <title>The bagworm genome reveals a unique fibroin gene that provides high tensile strength.</title>
        <authorList>
            <person name="Kono N."/>
            <person name="Nakamura H."/>
            <person name="Ohtoshi R."/>
            <person name="Tomita M."/>
            <person name="Numata K."/>
            <person name="Arakawa K."/>
        </authorList>
    </citation>
    <scope>NUCLEOTIDE SEQUENCE [LARGE SCALE GENOMIC DNA]</scope>
</reference>
<dbReference type="AlphaFoldDB" id="A0A4C1YRU9"/>
<evidence type="ECO:0000313" key="3">
    <source>
        <dbReference type="Proteomes" id="UP000299102"/>
    </source>
</evidence>
<accession>A0A4C1YRU9</accession>
<feature type="region of interest" description="Disordered" evidence="1">
    <location>
        <begin position="103"/>
        <end position="140"/>
    </location>
</feature>
<name>A0A4C1YRU9_EUMVA</name>
<comment type="caution">
    <text evidence="2">The sequence shown here is derived from an EMBL/GenBank/DDBJ whole genome shotgun (WGS) entry which is preliminary data.</text>
</comment>
<keyword evidence="3" id="KW-1185">Reference proteome</keyword>
<dbReference type="Proteomes" id="UP000299102">
    <property type="component" value="Unassembled WGS sequence"/>
</dbReference>
<gene>
    <name evidence="2" type="ORF">EVAR_61077_1</name>
</gene>
<evidence type="ECO:0000313" key="2">
    <source>
        <dbReference type="EMBL" id="GBP77075.1"/>
    </source>
</evidence>
<protein>
    <submittedName>
        <fullName evidence="2">Uncharacterized protein</fullName>
    </submittedName>
</protein>
<dbReference type="EMBL" id="BGZK01001317">
    <property type="protein sequence ID" value="GBP77075.1"/>
    <property type="molecule type" value="Genomic_DNA"/>
</dbReference>
<proteinExistence type="predicted"/>
<feature type="region of interest" description="Disordered" evidence="1">
    <location>
        <begin position="29"/>
        <end position="80"/>
    </location>
</feature>
<evidence type="ECO:0000256" key="1">
    <source>
        <dbReference type="SAM" id="MobiDB-lite"/>
    </source>
</evidence>
<dbReference type="OrthoDB" id="2162994at2759"/>